<dbReference type="GO" id="GO:0003676">
    <property type="term" value="F:nucleic acid binding"/>
    <property type="evidence" value="ECO:0007669"/>
    <property type="project" value="InterPro"/>
</dbReference>
<evidence type="ECO:0000259" key="2">
    <source>
        <dbReference type="Pfam" id="PF13456"/>
    </source>
</evidence>
<dbReference type="InterPro" id="IPR002156">
    <property type="entry name" value="RNaseH_domain"/>
</dbReference>
<dbReference type="Gene3D" id="3.30.420.10">
    <property type="entry name" value="Ribonuclease H-like superfamily/Ribonuclease H"/>
    <property type="match status" value="1"/>
</dbReference>
<dbReference type="GO" id="GO:0004523">
    <property type="term" value="F:RNA-DNA hybrid ribonuclease activity"/>
    <property type="evidence" value="ECO:0007669"/>
    <property type="project" value="InterPro"/>
</dbReference>
<sequence length="482" mass="53689">MFDQTLLLLYSSVISLKSTQTIFSIFSNIYSWVIISPPPLQIAISGIEAMIHNSPHHLTRPFISRYFLRSSLLLFVYLFSVCHAQYTDTLRAPAQPQHKKNPFDISNATPFEELFPPPASPAHSLQHAVDQFLRVHSPPRTTTIVTSTSAIPTSPSPQPFHPTIPTPIMTTSTISNTVKGKGIALPVSGPPLSRPPGIVINESSTRSSPTSSVGTRKHFTRQSTQVGDSVRKSVSHALLHCTGVKSIWHHSNFKKFFVDHYRLDIKDFYLLSLSFIPRNNLPLFLGIIWQIWNIRNAHLFQKPTPLTNVQDTVASFLQDYQDAQAHSSGSEQTTTHCPFVLDHIFAPSTTALFVDAALNTNTPATGIGMVFMQGLSRVQHSARIFKPGASSPLFAEAQALYEGLNWCVSSNLQPRFVFSDCINLISKVNGNWHDNSPLSSLVHRIRTFLSSFPEATLLHVPRQHNDKPHSLAKLALRPRDED</sequence>
<feature type="domain" description="RNase H type-1" evidence="2">
    <location>
        <begin position="354"/>
        <end position="475"/>
    </location>
</feature>
<dbReference type="PANTHER" id="PTHR47074">
    <property type="entry name" value="BNAC02G40300D PROTEIN"/>
    <property type="match status" value="1"/>
</dbReference>
<dbReference type="InterPro" id="IPR044730">
    <property type="entry name" value="RNase_H-like_dom_plant"/>
</dbReference>
<dbReference type="Pfam" id="PF13456">
    <property type="entry name" value="RVT_3"/>
    <property type="match status" value="1"/>
</dbReference>
<name>A0A7J6DUG0_CANSA</name>
<evidence type="ECO:0000256" key="1">
    <source>
        <dbReference type="SAM" id="MobiDB-lite"/>
    </source>
</evidence>
<dbReference type="InterPro" id="IPR036397">
    <property type="entry name" value="RNaseH_sf"/>
</dbReference>
<organism evidence="3 4">
    <name type="scientific">Cannabis sativa</name>
    <name type="common">Hemp</name>
    <name type="synonym">Marijuana</name>
    <dbReference type="NCBI Taxonomy" id="3483"/>
    <lineage>
        <taxon>Eukaryota</taxon>
        <taxon>Viridiplantae</taxon>
        <taxon>Streptophyta</taxon>
        <taxon>Embryophyta</taxon>
        <taxon>Tracheophyta</taxon>
        <taxon>Spermatophyta</taxon>
        <taxon>Magnoliopsida</taxon>
        <taxon>eudicotyledons</taxon>
        <taxon>Gunneridae</taxon>
        <taxon>Pentapetalae</taxon>
        <taxon>rosids</taxon>
        <taxon>fabids</taxon>
        <taxon>Rosales</taxon>
        <taxon>Cannabaceae</taxon>
        <taxon>Cannabis</taxon>
    </lineage>
</organism>
<gene>
    <name evidence="3" type="ORF">G4B88_030938</name>
</gene>
<dbReference type="CDD" id="cd06222">
    <property type="entry name" value="RNase_H_like"/>
    <property type="match status" value="1"/>
</dbReference>
<dbReference type="PANTHER" id="PTHR47074:SF11">
    <property type="entry name" value="REVERSE TRANSCRIPTASE-LIKE PROTEIN"/>
    <property type="match status" value="1"/>
</dbReference>
<dbReference type="Proteomes" id="UP000583929">
    <property type="component" value="Unassembled WGS sequence"/>
</dbReference>
<dbReference type="AlphaFoldDB" id="A0A7J6DUG0"/>
<proteinExistence type="predicted"/>
<keyword evidence="4" id="KW-1185">Reference proteome</keyword>
<dbReference type="InterPro" id="IPR012337">
    <property type="entry name" value="RNaseH-like_sf"/>
</dbReference>
<feature type="region of interest" description="Disordered" evidence="1">
    <location>
        <begin position="194"/>
        <end position="226"/>
    </location>
</feature>
<comment type="caution">
    <text evidence="3">The sequence shown here is derived from an EMBL/GenBank/DDBJ whole genome shotgun (WGS) entry which is preliminary data.</text>
</comment>
<dbReference type="SUPFAM" id="SSF53098">
    <property type="entry name" value="Ribonuclease H-like"/>
    <property type="match status" value="1"/>
</dbReference>
<protein>
    <recommendedName>
        <fullName evidence="2">RNase H type-1 domain-containing protein</fullName>
    </recommendedName>
</protein>
<evidence type="ECO:0000313" key="4">
    <source>
        <dbReference type="Proteomes" id="UP000583929"/>
    </source>
</evidence>
<accession>A0A7J6DUG0</accession>
<evidence type="ECO:0000313" key="3">
    <source>
        <dbReference type="EMBL" id="KAF4349724.1"/>
    </source>
</evidence>
<dbReference type="EMBL" id="JAATIQ010000625">
    <property type="protein sequence ID" value="KAF4349724.1"/>
    <property type="molecule type" value="Genomic_DNA"/>
</dbReference>
<dbReference type="InterPro" id="IPR052929">
    <property type="entry name" value="RNase_H-like_EbsB-rel"/>
</dbReference>
<feature type="compositionally biased region" description="Low complexity" evidence="1">
    <location>
        <begin position="203"/>
        <end position="212"/>
    </location>
</feature>
<reference evidence="3 4" key="1">
    <citation type="journal article" date="2020" name="bioRxiv">
        <title>Sequence and annotation of 42 cannabis genomes reveals extensive copy number variation in cannabinoid synthesis and pathogen resistance genes.</title>
        <authorList>
            <person name="Mckernan K.J."/>
            <person name="Helbert Y."/>
            <person name="Kane L.T."/>
            <person name="Ebling H."/>
            <person name="Zhang L."/>
            <person name="Liu B."/>
            <person name="Eaton Z."/>
            <person name="Mclaughlin S."/>
            <person name="Kingan S."/>
            <person name="Baybayan P."/>
            <person name="Concepcion G."/>
            <person name="Jordan M."/>
            <person name="Riva A."/>
            <person name="Barbazuk W."/>
            <person name="Harkins T."/>
        </authorList>
    </citation>
    <scope>NUCLEOTIDE SEQUENCE [LARGE SCALE GENOMIC DNA]</scope>
    <source>
        <strain evidence="4">cv. Jamaican Lion 4</strain>
        <tissue evidence="3">Leaf</tissue>
    </source>
</reference>